<sequence>MDILKRSLAPITDEAWGEIQEQAKKTLTSTLTARKFVDVVGPKGWDYTVVPTGRLTIPEHQAKDGVKYGIYQVQPLIETRVPFELDIWELDNIVRGARDIELQPLIDAARKAALFEEHAIYHGFKEGAIAGLVASIEHKAIPAGDNPGGFLQALVKGVAMLTQSSVGGPYALVVNPELWAAMSGSIQGYPLTKRVQNIIDGPTIPCPAIQDAFLVSLRGGDLELIIGQDFSIGYEAHDGKKVKLFLTESFTFRVLDPSVLLRLNK</sequence>
<dbReference type="Proteomes" id="UP000030661">
    <property type="component" value="Unassembled WGS sequence"/>
</dbReference>
<comment type="similarity">
    <text evidence="2">Belongs to the encapsulin family. Family 1 subfamily.</text>
</comment>
<keyword evidence="5" id="KW-1185">Reference proteome</keyword>
<evidence type="ECO:0000256" key="2">
    <source>
        <dbReference type="ARBA" id="ARBA00033743"/>
    </source>
</evidence>
<dbReference type="STRING" id="1499967.U27_05243"/>
<dbReference type="Gene3D" id="3.30.2320.10">
    <property type="entry name" value="hypothetical protein PF0899 domain"/>
    <property type="match status" value="1"/>
</dbReference>
<dbReference type="PANTHER" id="PTHR37165">
    <property type="entry name" value="PEPTIDASE U56 FAMILY"/>
    <property type="match status" value="1"/>
</dbReference>
<dbReference type="PANTHER" id="PTHR37165:SF1">
    <property type="entry name" value="TYPE 1 ENCAPSULIN SHELL PROTEIN"/>
    <property type="match status" value="1"/>
</dbReference>
<keyword evidence="3" id="KW-1284">Encapsulin nanocompartment</keyword>
<protein>
    <submittedName>
        <fullName evidence="4">Linocin_M18 bacteriocin protein</fullName>
    </submittedName>
</protein>
<organism evidence="4">
    <name type="scientific">Vecturithrix granuli</name>
    <dbReference type="NCBI Taxonomy" id="1499967"/>
    <lineage>
        <taxon>Bacteria</taxon>
        <taxon>Candidatus Moduliflexota</taxon>
        <taxon>Candidatus Vecturitrichia</taxon>
        <taxon>Candidatus Vecturitrichales</taxon>
        <taxon>Candidatus Vecturitrichaceae</taxon>
        <taxon>Candidatus Vecturithrix</taxon>
    </lineage>
</organism>
<dbReference type="Gene3D" id="3.30.2400.30">
    <property type="match status" value="1"/>
</dbReference>
<accession>A0A081C115</accession>
<evidence type="ECO:0000313" key="5">
    <source>
        <dbReference type="Proteomes" id="UP000030661"/>
    </source>
</evidence>
<evidence type="ECO:0000256" key="3">
    <source>
        <dbReference type="ARBA" id="ARBA00033787"/>
    </source>
</evidence>
<dbReference type="InterPro" id="IPR007544">
    <property type="entry name" value="ENCAP"/>
</dbReference>
<dbReference type="InterPro" id="IPR051429">
    <property type="entry name" value="Encapsulin_nc"/>
</dbReference>
<dbReference type="EMBL" id="DF820467">
    <property type="protein sequence ID" value="GAK58270.1"/>
    <property type="molecule type" value="Genomic_DNA"/>
</dbReference>
<dbReference type="NCBIfam" id="NF041155">
    <property type="entry name" value="encap_f1"/>
    <property type="match status" value="1"/>
</dbReference>
<reference evidence="4" key="1">
    <citation type="journal article" date="2015" name="PeerJ">
        <title>First genomic representation of candidate bacterial phylum KSB3 points to enhanced environmental sensing as a trigger of wastewater bulking.</title>
        <authorList>
            <person name="Sekiguchi Y."/>
            <person name="Ohashi A."/>
            <person name="Parks D.H."/>
            <person name="Yamauchi T."/>
            <person name="Tyson G.W."/>
            <person name="Hugenholtz P."/>
        </authorList>
    </citation>
    <scope>NUCLEOTIDE SEQUENCE [LARGE SCALE GENOMIC DNA]</scope>
</reference>
<dbReference type="HOGENOM" id="CLU_089875_1_0_0"/>
<gene>
    <name evidence="4" type="ORF">U27_05243</name>
</gene>
<dbReference type="AlphaFoldDB" id="A0A081C115"/>
<dbReference type="PIRSF" id="PIRSF019254">
    <property type="entry name" value="CFP29"/>
    <property type="match status" value="1"/>
</dbReference>
<dbReference type="eggNOG" id="COG1659">
    <property type="taxonomic scope" value="Bacteria"/>
</dbReference>
<name>A0A081C115_VECG1</name>
<comment type="subcellular location">
    <subcellularLocation>
        <location evidence="1">Encapsulin nanocompartment</location>
    </subcellularLocation>
</comment>
<evidence type="ECO:0000313" key="4">
    <source>
        <dbReference type="EMBL" id="GAK58270.1"/>
    </source>
</evidence>
<evidence type="ECO:0000256" key="1">
    <source>
        <dbReference type="ARBA" id="ARBA00033738"/>
    </source>
</evidence>
<dbReference type="GO" id="GO:0140737">
    <property type="term" value="C:encapsulin nanocompartment"/>
    <property type="evidence" value="ECO:0007669"/>
    <property type="project" value="UniProtKB-SubCell"/>
</dbReference>
<proteinExistence type="inferred from homology"/>
<dbReference type="Pfam" id="PF04454">
    <property type="entry name" value="Linocin_M18"/>
    <property type="match status" value="1"/>
</dbReference>